<keyword evidence="4 5" id="KW-0560">Oxidoreductase</keyword>
<dbReference type="Proteomes" id="UP000634455">
    <property type="component" value="Unassembled WGS sequence"/>
</dbReference>
<dbReference type="PANTHER" id="PTHR21256:SF14">
    <property type="entry name" value="HISTIDINOL DEHYDROGENASE"/>
    <property type="match status" value="1"/>
</dbReference>
<dbReference type="PRINTS" id="PR00083">
    <property type="entry name" value="HOLDHDRGNASE"/>
</dbReference>
<protein>
    <submittedName>
        <fullName evidence="8">Histidinol dehydrogenase</fullName>
    </submittedName>
</protein>
<keyword evidence="2" id="KW-0479">Metal-binding</keyword>
<feature type="region of interest" description="Disordered" evidence="7">
    <location>
        <begin position="431"/>
        <end position="459"/>
    </location>
</feature>
<accession>A0ABQ3CY97</accession>
<organism evidence="8 9">
    <name type="scientific">Paramylibacter ulvae</name>
    <dbReference type="NCBI Taxonomy" id="1651968"/>
    <lineage>
        <taxon>Bacteria</taxon>
        <taxon>Pseudomonadati</taxon>
        <taxon>Pseudomonadota</taxon>
        <taxon>Alphaproteobacteria</taxon>
        <taxon>Rhodobacterales</taxon>
        <taxon>Paracoccaceae</taxon>
        <taxon>Paramylibacter</taxon>
    </lineage>
</organism>
<reference evidence="9" key="1">
    <citation type="journal article" date="2019" name="Int. J. Syst. Evol. Microbiol.">
        <title>The Global Catalogue of Microorganisms (GCM) 10K type strain sequencing project: providing services to taxonomists for standard genome sequencing and annotation.</title>
        <authorList>
            <consortium name="The Broad Institute Genomics Platform"/>
            <consortium name="The Broad Institute Genome Sequencing Center for Infectious Disease"/>
            <person name="Wu L."/>
            <person name="Ma J."/>
        </authorList>
    </citation>
    <scope>NUCLEOTIDE SEQUENCE [LARGE SCALE GENOMIC DNA]</scope>
    <source>
        <strain evidence="9">KCTC 32465</strain>
    </source>
</reference>
<dbReference type="Pfam" id="PF00815">
    <property type="entry name" value="Histidinol_dh"/>
    <property type="match status" value="1"/>
</dbReference>
<evidence type="ECO:0000256" key="2">
    <source>
        <dbReference type="ARBA" id="ARBA00022723"/>
    </source>
</evidence>
<evidence type="ECO:0000313" key="9">
    <source>
        <dbReference type="Proteomes" id="UP000634455"/>
    </source>
</evidence>
<dbReference type="EMBL" id="BMZF01000001">
    <property type="protein sequence ID" value="GHA41990.1"/>
    <property type="molecule type" value="Genomic_DNA"/>
</dbReference>
<dbReference type="Gene3D" id="1.20.5.1300">
    <property type="match status" value="1"/>
</dbReference>
<dbReference type="PANTHER" id="PTHR21256">
    <property type="entry name" value="HISTIDINOL DEHYDROGENASE HDH"/>
    <property type="match status" value="1"/>
</dbReference>
<evidence type="ECO:0000256" key="6">
    <source>
        <dbReference type="RuleBase" id="RU004175"/>
    </source>
</evidence>
<evidence type="ECO:0000256" key="7">
    <source>
        <dbReference type="SAM" id="MobiDB-lite"/>
    </source>
</evidence>
<comment type="caution">
    <text evidence="8">The sequence shown here is derived from an EMBL/GenBank/DDBJ whole genome shotgun (WGS) entry which is preliminary data.</text>
</comment>
<proteinExistence type="inferred from homology"/>
<keyword evidence="3" id="KW-0862">Zinc</keyword>
<dbReference type="PIRSF" id="PIRSF000099">
    <property type="entry name" value="Histidinol_dh"/>
    <property type="match status" value="1"/>
</dbReference>
<name>A0ABQ3CY97_9RHOB</name>
<feature type="compositionally biased region" description="Low complexity" evidence="7">
    <location>
        <begin position="440"/>
        <end position="453"/>
    </location>
</feature>
<dbReference type="InterPro" id="IPR022695">
    <property type="entry name" value="Histidinol_DH_monofunct"/>
</dbReference>
<evidence type="ECO:0000256" key="4">
    <source>
        <dbReference type="ARBA" id="ARBA00023002"/>
    </source>
</evidence>
<comment type="cofactor">
    <cofactor evidence="1">
        <name>Zn(2+)</name>
        <dbReference type="ChEBI" id="CHEBI:29105"/>
    </cofactor>
</comment>
<dbReference type="CDD" id="cd06572">
    <property type="entry name" value="Histidinol_dh"/>
    <property type="match status" value="1"/>
</dbReference>
<evidence type="ECO:0000313" key="8">
    <source>
        <dbReference type="EMBL" id="GHA41990.1"/>
    </source>
</evidence>
<dbReference type="InterPro" id="IPR001692">
    <property type="entry name" value="Histidinol_DH_CS"/>
</dbReference>
<dbReference type="PROSITE" id="PS00611">
    <property type="entry name" value="HISOL_DEHYDROGENASE"/>
    <property type="match status" value="1"/>
</dbReference>
<keyword evidence="9" id="KW-1185">Reference proteome</keyword>
<sequence length="459" mass="49577">MPIRYLKKATKTAQSDSKSVNHTVEQILDEIETGGDQIALNYAQKFDSYAGPALMDEHAILDAISRVPEKVKRDIDFAHQNIERFAIAQKNAMSEFEIEVQPGLFAGQRMIPVNAAGCYIPGGRYSHIASALMTVTTAKVAGVKHITACSPAHPKHGIHPAIVYAATKAGAHNILALGGVQGVASMAFGLFNLPAVDIIVGPGNQFVAEAKRQLFGRVGIDMIAGPTDSLILADNTADPVIIAADLVSQAEHGYNSPVWLVTNDRDLALRVIQLMPDQISNLPDVNRKNAESAWRDYGEVILCDTVEEMAQTSDEYAPEHLTVQADNLHWWLSRLTCYGSLFLGEETTVAFGDKATGTNHVLPTSRSARYTGGLSVHKYMKLVTYQRATRAGSQGVAQATARISRMEGMEGHARAADIRLKKYFPDKRFELHPNDDHGSSVDSSLSSAGVSVGPATSSA</sequence>
<dbReference type="NCBIfam" id="TIGR00069">
    <property type="entry name" value="hisD"/>
    <property type="match status" value="1"/>
</dbReference>
<gene>
    <name evidence="8" type="primary">hisD</name>
    <name evidence="8" type="ORF">GCM10008927_03050</name>
</gene>
<evidence type="ECO:0000256" key="1">
    <source>
        <dbReference type="ARBA" id="ARBA00001947"/>
    </source>
</evidence>
<dbReference type="InterPro" id="IPR016161">
    <property type="entry name" value="Ald_DH/histidinol_DH"/>
</dbReference>
<dbReference type="SUPFAM" id="SSF53720">
    <property type="entry name" value="ALDH-like"/>
    <property type="match status" value="1"/>
</dbReference>
<comment type="similarity">
    <text evidence="5 6">Belongs to the histidinol dehydrogenase family.</text>
</comment>
<dbReference type="RefSeq" id="WP_189638804.1">
    <property type="nucleotide sequence ID" value="NZ_BMZF01000001.1"/>
</dbReference>
<evidence type="ECO:0000256" key="3">
    <source>
        <dbReference type="ARBA" id="ARBA00022833"/>
    </source>
</evidence>
<dbReference type="Gene3D" id="3.40.50.1980">
    <property type="entry name" value="Nitrogenase molybdenum iron protein domain"/>
    <property type="match status" value="2"/>
</dbReference>
<dbReference type="InterPro" id="IPR012131">
    <property type="entry name" value="Hstdl_DH"/>
</dbReference>
<evidence type="ECO:0000256" key="5">
    <source>
        <dbReference type="PIRNR" id="PIRNR000099"/>
    </source>
</evidence>